<evidence type="ECO:0000313" key="2">
    <source>
        <dbReference type="Proteomes" id="UP000319824"/>
    </source>
</evidence>
<proteinExistence type="predicted"/>
<reference evidence="1 2" key="1">
    <citation type="submission" date="2019-06" db="EMBL/GenBank/DDBJ databases">
        <title>Pac Bio to generate improved reference genome sequences for organisms with transposon mutant libraries (support for FEBA project).</title>
        <authorList>
            <person name="Blow M."/>
        </authorList>
    </citation>
    <scope>NUCLEOTIDE SEQUENCE [LARGE SCALE GENOMIC DNA]</scope>
    <source>
        <strain evidence="1 2">USDA 1844</strain>
    </source>
</reference>
<dbReference type="AlphaFoldDB" id="A0A559TGQ4"/>
<dbReference type="EMBL" id="VISO01000002">
    <property type="protein sequence ID" value="TVZ73789.1"/>
    <property type="molecule type" value="Genomic_DNA"/>
</dbReference>
<evidence type="ECO:0000313" key="1">
    <source>
        <dbReference type="EMBL" id="TVZ73789.1"/>
    </source>
</evidence>
<comment type="caution">
    <text evidence="1">The sequence shown here is derived from an EMBL/GenBank/DDBJ whole genome shotgun (WGS) entry which is preliminary data.</text>
</comment>
<name>A0A559TGQ4_9HYPH</name>
<dbReference type="Proteomes" id="UP000319824">
    <property type="component" value="Unassembled WGS sequence"/>
</dbReference>
<gene>
    <name evidence="1" type="ORF">BCL32_2049</name>
</gene>
<accession>A0A559TGQ4</accession>
<organism evidence="1 2">
    <name type="scientific">Rhizobium mongolense USDA 1844</name>
    <dbReference type="NCBI Taxonomy" id="1079460"/>
    <lineage>
        <taxon>Bacteria</taxon>
        <taxon>Pseudomonadati</taxon>
        <taxon>Pseudomonadota</taxon>
        <taxon>Alphaproteobacteria</taxon>
        <taxon>Hyphomicrobiales</taxon>
        <taxon>Rhizobiaceae</taxon>
        <taxon>Rhizobium/Agrobacterium group</taxon>
        <taxon>Rhizobium</taxon>
    </lineage>
</organism>
<sequence length="75" mass="8113">MFLHKNFQNAMCIMPITCEISAEDRPQSCRRDLVAATFPGAATLRLAGLPSLLGLAKEVEESLAPSISLLSSHRS</sequence>
<protein>
    <submittedName>
        <fullName evidence="1">Uncharacterized protein</fullName>
    </submittedName>
</protein>